<dbReference type="EMBL" id="JAOAOG010000313">
    <property type="protein sequence ID" value="KAJ6230427.1"/>
    <property type="molecule type" value="Genomic_DNA"/>
</dbReference>
<feature type="compositionally biased region" description="Basic residues" evidence="2">
    <location>
        <begin position="44"/>
        <end position="69"/>
    </location>
</feature>
<dbReference type="PROSITE" id="PS50132">
    <property type="entry name" value="RGS"/>
    <property type="match status" value="1"/>
</dbReference>
<feature type="region of interest" description="Disordered" evidence="2">
    <location>
        <begin position="44"/>
        <end position="76"/>
    </location>
</feature>
<dbReference type="Pfam" id="PF04784">
    <property type="entry name" value="DUF547"/>
    <property type="match status" value="1"/>
</dbReference>
<dbReference type="InterPro" id="IPR006869">
    <property type="entry name" value="DUF547"/>
</dbReference>
<sequence>MTQRVKRARSVSNFTHQELQKFKEKAQLFEKKPSKWKRLKSLNFKKKTKKPKKNRTFFRRRSPKQKKTTKGFQRDAQKSEKEKIFELFLLKKSLEDEYFELRKKLRVLKKKKTKNIGNQIQSNTKQTQGFKIKQQEMKVEKFEKILQIKSQIEQYKIGKQNQIKLQRHFGELQKELKVDSQRTNDLLRKLKKTNLKLTESKKQNDTFTSLKQSTKVGRELLEAKKQLHGILENQFLKLEKRERKLKFEIDKYQFKIDPDNDLLKTYQIVSQTLIKIQTQKKEKKKLSKQIVKLRELIDLSEDDQEKVCNDENENENENENEDENKKGTNLTTGSSARSDLEINTEERKEISNEESQELLIKNENENLNELESDCESECENEKENFGEDDSNNEDDNEDEDEKKNYIKLKEMDCRINDLDSTTSDSYPDLIKKNKNNVENSHLLKKSVISGLSLQDPFRHIATNRNLSISLPNLKIPKDLQKSFLEDEQYQDQDQRKSLKNEKSLINNDISDKKSTLTPSKIRAKIGQIESDIEIKSMDQLLAIPKCIDYFKEFLCQRLNQENIMFFQDVKNLKNRMPSTKQLAKVSKKIFKKYIEPESVFEINIISTMRKEIIKNIHEKNYSINMFDSAVNTVFDHMNLNCWQDFQDSLLYFKLIASLKKDPNFTFSPNKKKLKLVRQIKINHALNEEIKTLNNLNITYKLAERLLDIVMDLFTAHYSVSRSTINLKTISKSISFQKFVHLTGDLQLINLEKMNESERLCFFLNVYNTLFLHSLIIYGFPNLQERNSRRQFFSNNSYIIANHYFSLDDIYHGILRGNKNSKHSQNFFKSNDIKKKFTFKKIHPQIHFALYNLSFQNYIHIYQPKDFEQKLIYSTQHSLKNLIRLENNLILLPKLFENYQKDFNGKDNILNWVSKYYTIENDEKLEKMRNYKIKFNQVNSKKYEHTFFLNLKKSLALKFIR</sequence>
<feature type="compositionally biased region" description="Basic and acidic residues" evidence="2">
    <location>
        <begin position="338"/>
        <end position="351"/>
    </location>
</feature>
<evidence type="ECO:0000313" key="4">
    <source>
        <dbReference type="EMBL" id="KAJ6230427.1"/>
    </source>
</evidence>
<dbReference type="SMART" id="SM00315">
    <property type="entry name" value="RGS"/>
    <property type="match status" value="1"/>
</dbReference>
<dbReference type="PANTHER" id="PTHR46361:SF3">
    <property type="entry name" value="ELECTRON CARRIER_ PROTEIN DISULFIDE OXIDOREDUCTASE"/>
    <property type="match status" value="1"/>
</dbReference>
<evidence type="ECO:0000313" key="5">
    <source>
        <dbReference type="Proteomes" id="UP001150062"/>
    </source>
</evidence>
<feature type="domain" description="RGS" evidence="3">
    <location>
        <begin position="536"/>
        <end position="655"/>
    </location>
</feature>
<accession>A0ABQ8XCP4</accession>
<feature type="compositionally biased region" description="Acidic residues" evidence="2">
    <location>
        <begin position="369"/>
        <end position="378"/>
    </location>
</feature>
<name>A0ABQ8XCP4_9EUKA</name>
<dbReference type="InterPro" id="IPR044926">
    <property type="entry name" value="RGS_subdomain_2"/>
</dbReference>
<evidence type="ECO:0000256" key="2">
    <source>
        <dbReference type="SAM" id="MobiDB-lite"/>
    </source>
</evidence>
<dbReference type="PANTHER" id="PTHR46361">
    <property type="entry name" value="ELECTRON CARRIER/ PROTEIN DISULFIDE OXIDOREDUCTASE"/>
    <property type="match status" value="1"/>
</dbReference>
<comment type="caution">
    <text evidence="4">The sequence shown here is derived from an EMBL/GenBank/DDBJ whole genome shotgun (WGS) entry which is preliminary data.</text>
</comment>
<keyword evidence="1" id="KW-0175">Coiled coil</keyword>
<evidence type="ECO:0000256" key="1">
    <source>
        <dbReference type="SAM" id="Coils"/>
    </source>
</evidence>
<dbReference type="CDD" id="cd07440">
    <property type="entry name" value="RGS"/>
    <property type="match status" value="1"/>
</dbReference>
<dbReference type="InterPro" id="IPR016137">
    <property type="entry name" value="RGS"/>
</dbReference>
<dbReference type="Proteomes" id="UP001150062">
    <property type="component" value="Unassembled WGS sequence"/>
</dbReference>
<organism evidence="4 5">
    <name type="scientific">Anaeramoeba flamelloides</name>
    <dbReference type="NCBI Taxonomy" id="1746091"/>
    <lineage>
        <taxon>Eukaryota</taxon>
        <taxon>Metamonada</taxon>
        <taxon>Anaeramoebidae</taxon>
        <taxon>Anaeramoeba</taxon>
    </lineage>
</organism>
<dbReference type="SUPFAM" id="SSF48097">
    <property type="entry name" value="Regulator of G-protein signaling, RGS"/>
    <property type="match status" value="1"/>
</dbReference>
<dbReference type="InterPro" id="IPR036305">
    <property type="entry name" value="RGS_sf"/>
</dbReference>
<feature type="compositionally biased region" description="Acidic residues" evidence="2">
    <location>
        <begin position="303"/>
        <end position="322"/>
    </location>
</feature>
<proteinExistence type="predicted"/>
<keyword evidence="5" id="KW-1185">Reference proteome</keyword>
<feature type="compositionally biased region" description="Acidic residues" evidence="2">
    <location>
        <begin position="386"/>
        <end position="400"/>
    </location>
</feature>
<reference evidence="4" key="1">
    <citation type="submission" date="2022-08" db="EMBL/GenBank/DDBJ databases">
        <title>Novel sulfate-reducing endosymbionts in the free-living metamonad Anaeramoeba.</title>
        <authorList>
            <person name="Jerlstrom-Hultqvist J."/>
            <person name="Cepicka I."/>
            <person name="Gallot-Lavallee L."/>
            <person name="Salas-Leiva D."/>
            <person name="Curtis B.A."/>
            <person name="Zahonova K."/>
            <person name="Pipaliya S."/>
            <person name="Dacks J."/>
            <person name="Roger A.J."/>
        </authorList>
    </citation>
    <scope>NUCLEOTIDE SEQUENCE</scope>
    <source>
        <strain evidence="4">Schooner1</strain>
    </source>
</reference>
<feature type="compositionally biased region" description="Polar residues" evidence="2">
    <location>
        <begin position="327"/>
        <end position="337"/>
    </location>
</feature>
<gene>
    <name evidence="4" type="ORF">M0813_07066</name>
</gene>
<feature type="region of interest" description="Disordered" evidence="2">
    <location>
        <begin position="369"/>
        <end position="400"/>
    </location>
</feature>
<dbReference type="Gene3D" id="1.10.167.10">
    <property type="entry name" value="Regulator of G-protein Signalling 4, domain 2"/>
    <property type="match status" value="1"/>
</dbReference>
<dbReference type="Pfam" id="PF00615">
    <property type="entry name" value="RGS"/>
    <property type="match status" value="1"/>
</dbReference>
<protein>
    <recommendedName>
        <fullName evidence="3">RGS domain-containing protein</fullName>
    </recommendedName>
</protein>
<feature type="region of interest" description="Disordered" evidence="2">
    <location>
        <begin position="303"/>
        <end position="356"/>
    </location>
</feature>
<evidence type="ECO:0000259" key="3">
    <source>
        <dbReference type="PROSITE" id="PS50132"/>
    </source>
</evidence>
<feature type="coiled-coil region" evidence="1">
    <location>
        <begin position="276"/>
        <end position="303"/>
    </location>
</feature>